<feature type="domain" description="Response regulatory" evidence="8">
    <location>
        <begin position="1108"/>
        <end position="1224"/>
    </location>
</feature>
<keyword evidence="1 5" id="KW-0597">Phosphoprotein</keyword>
<keyword evidence="6" id="KW-0812">Transmembrane</keyword>
<dbReference type="SUPFAM" id="SSF52172">
    <property type="entry name" value="CheY-like"/>
    <property type="match status" value="1"/>
</dbReference>
<dbReference type="InterPro" id="IPR018062">
    <property type="entry name" value="HTH_AraC-typ_CS"/>
</dbReference>
<evidence type="ECO:0000259" key="8">
    <source>
        <dbReference type="PROSITE" id="PS50110"/>
    </source>
</evidence>
<dbReference type="Pfam" id="PF07495">
    <property type="entry name" value="Y_Y_Y"/>
    <property type="match status" value="1"/>
</dbReference>
<feature type="transmembrane region" description="Helical" evidence="6">
    <location>
        <begin position="830"/>
        <end position="852"/>
    </location>
</feature>
<evidence type="ECO:0000256" key="2">
    <source>
        <dbReference type="ARBA" id="ARBA00023015"/>
    </source>
</evidence>
<dbReference type="Gene3D" id="1.10.10.60">
    <property type="entry name" value="Homeodomain-like"/>
    <property type="match status" value="1"/>
</dbReference>
<evidence type="ECO:0000256" key="5">
    <source>
        <dbReference type="PROSITE-ProRule" id="PRU00169"/>
    </source>
</evidence>
<dbReference type="PROSITE" id="PS50110">
    <property type="entry name" value="RESPONSE_REGULATORY"/>
    <property type="match status" value="1"/>
</dbReference>
<name>A0A7J0A0Z1_9BACE</name>
<dbReference type="Pfam" id="PF12833">
    <property type="entry name" value="HTH_18"/>
    <property type="match status" value="1"/>
</dbReference>
<dbReference type="InterPro" id="IPR011006">
    <property type="entry name" value="CheY-like_superfamily"/>
</dbReference>
<dbReference type="SUPFAM" id="SSF46689">
    <property type="entry name" value="Homeodomain-like"/>
    <property type="match status" value="1"/>
</dbReference>
<reference evidence="9 10" key="1">
    <citation type="journal article" date="2020" name="Microbiome">
        <title>Single-cell genomics of uncultured bacteria reveals dietary fiber responders in the mouse gut microbiota.</title>
        <authorList>
            <person name="Chijiiwa R."/>
            <person name="Hosokawa M."/>
            <person name="Kogawa M."/>
            <person name="Nishikawa Y."/>
            <person name="Ide K."/>
            <person name="Sakanashi C."/>
            <person name="Takahashi K."/>
            <person name="Takeyama H."/>
        </authorList>
    </citation>
    <scope>NUCLEOTIDE SEQUENCE [LARGE SCALE GENOMIC DNA]</scope>
    <source>
        <strain evidence="9">IMSAGC_001</strain>
    </source>
</reference>
<dbReference type="SUPFAM" id="SSF50998">
    <property type="entry name" value="Quinoprotein alcohol dehydrogenase-like"/>
    <property type="match status" value="1"/>
</dbReference>
<keyword evidence="6" id="KW-1133">Transmembrane helix</keyword>
<evidence type="ECO:0000256" key="3">
    <source>
        <dbReference type="ARBA" id="ARBA00023125"/>
    </source>
</evidence>
<dbReference type="InterPro" id="IPR011047">
    <property type="entry name" value="Quinoprotein_ADH-like_sf"/>
</dbReference>
<dbReference type="SMART" id="SM00342">
    <property type="entry name" value="HTH_ARAC"/>
    <property type="match status" value="1"/>
</dbReference>
<dbReference type="PANTHER" id="PTHR43547">
    <property type="entry name" value="TWO-COMPONENT HISTIDINE KINASE"/>
    <property type="match status" value="1"/>
</dbReference>
<dbReference type="Gene3D" id="2.130.10.10">
    <property type="entry name" value="YVTN repeat-like/Quinoprotein amine dehydrogenase"/>
    <property type="match status" value="3"/>
</dbReference>
<evidence type="ECO:0000259" key="7">
    <source>
        <dbReference type="PROSITE" id="PS01124"/>
    </source>
</evidence>
<dbReference type="PROSITE" id="PS01124">
    <property type="entry name" value="HTH_ARAC_FAMILY_2"/>
    <property type="match status" value="1"/>
</dbReference>
<dbReference type="GO" id="GO:0000155">
    <property type="term" value="F:phosphorelay sensor kinase activity"/>
    <property type="evidence" value="ECO:0007669"/>
    <property type="project" value="TreeGrafter"/>
</dbReference>
<evidence type="ECO:0000256" key="6">
    <source>
        <dbReference type="SAM" id="Phobius"/>
    </source>
</evidence>
<feature type="domain" description="HTH araC/xylS-type" evidence="7">
    <location>
        <begin position="1257"/>
        <end position="1356"/>
    </location>
</feature>
<evidence type="ECO:0000256" key="4">
    <source>
        <dbReference type="ARBA" id="ARBA00023163"/>
    </source>
</evidence>
<gene>
    <name evidence="9" type="primary">rclR</name>
    <name evidence="9" type="ORF">IMSAGC001_01103</name>
</gene>
<proteinExistence type="predicted"/>
<evidence type="ECO:0000313" key="9">
    <source>
        <dbReference type="EMBL" id="GFH85699.1"/>
    </source>
</evidence>
<keyword evidence="4" id="KW-0804">Transcription</keyword>
<dbReference type="InterPro" id="IPR011110">
    <property type="entry name" value="Reg_prop"/>
</dbReference>
<keyword evidence="3" id="KW-0238">DNA-binding</keyword>
<dbReference type="InterPro" id="IPR013783">
    <property type="entry name" value="Ig-like_fold"/>
</dbReference>
<dbReference type="InterPro" id="IPR009057">
    <property type="entry name" value="Homeodomain-like_sf"/>
</dbReference>
<dbReference type="GO" id="GO:0043565">
    <property type="term" value="F:sequence-specific DNA binding"/>
    <property type="evidence" value="ECO:0007669"/>
    <property type="project" value="InterPro"/>
</dbReference>
<dbReference type="InterPro" id="IPR011123">
    <property type="entry name" value="Y_Y_Y"/>
</dbReference>
<evidence type="ECO:0000256" key="1">
    <source>
        <dbReference type="ARBA" id="ARBA00022553"/>
    </source>
</evidence>
<keyword evidence="6" id="KW-0472">Membrane</keyword>
<sequence>MLSSFVKTVNIEVDLAKIEEIFGKLRLKIYLCHIIHLYSCQYAMKKYLLLVFVILIRSFAVLADSGKDAYLFRKVDYQQGLSNSAVLCLYQDKAGLMWFGTYDGVNCYDGKSMETFRSDFSEPKTLSNNVIHSIQQADSSCLWITTHLGVNRFSQDSRQVVRYYDFTGDYHLHSNPKGDTWVIRNEGIFYYNTYHKKFVRFNDMEISTGHMNRRSFVTDDGVLWIFPKNTGRLIQCSLDGFDRDTLFVHPAVSSSDFHAKPIDDVFYQNGILCFVDAEQELYVYDISRRSKIYIRNLSSLIQQYGKVVGIVPFYEDIIIAFQANGLVRLRTSKRYEEEVVDRNVRIYDIFRDPHQNILWVASDGQGAVMYAKKYSIATNLMLGKLSSNLSRQVRSVMTDKYGGMWFGTKGDGLLHIHDYEGGMNASATTVYSPVGRQDASSYTRWNREFQAYSLKQSRYMDGFWVGSGNPGLFYYSFADKALHCVEDKSTDPVIEIHDIYEENDSILYAVTAGVGFRKLILEKKQGQIHLKSQKRYHFFYEQKEITMFYPMLAEGDSILWLGSREKGLIRFNKETEEYKVISLKEMLHKSVDDVLSLHRAKDGRMYVGTTSGLVCLAFDKQQISATYIGREQGLLNDMIHGILEDTNGFLWLGTNRGLIKYNPQNTSSHTYYYAAGVQVGEFSDDAYYQCPYTGRLFFGGIDGLLYLDKEVATAPEFYPNILLRKLTVGRKKVNLGDYYTDGGKALTFKGAKVSFSLSFVVPDFLTGGDVEYSYMLDGFDKDWTSFSSINEASYMEIPSGSYVLKVRYKKDVFNTEYKVFSIPVYILPPWYRSAAAYGIYLLFFILIAGYLIRLFRKYFLQKRAVQRLLTAESNEALPESASLNRELLNRFTSIYRSCDQLRAENLPYEQRLRIMEQVHETVVAALFRPRTLAVEELKSFFPTEYAITGCMCMKELSVEVLNVLEGQGVDVSSVKLAIPEHFVYPVYKNALRCMLYWCYLYVAGAKSKSDFVVDAKEEEGRMLLQFSAADGTVKELYKQLSGSEEDGRRDSKETEEAITTRRLLFSVQAALRQLNVTLHYADREKEHLLTLTFVPAVIKETEEHGKKTVLLLEDRDEMVWLISDLLADEFIVCPVKSVQLAFEEIRRSAPALLLVDMLMYAKAESDFLEYVNKNRSQLSKTAFIPMLSWKVSSSMQRELIKWADSYMVLPYDIIFLKEAVNKAIYGAREAKQIYMEELGDWAGRIVCTTEEQADFIRKLLQVIEQNLDQEELGSTLIADRMAMSPRQFYRKFKEISNAAPSDLIKSYRMEKAARLLRNEELSIQDVIAEVGISSRSYFYKEFTRRFGMTPKDYREQLR</sequence>
<comment type="caution">
    <text evidence="9">The sequence shown here is derived from an EMBL/GenBank/DDBJ whole genome shotgun (WGS) entry which is preliminary data.</text>
</comment>
<feature type="modified residue" description="4-aspartylphosphate" evidence="5">
    <location>
        <position position="1156"/>
    </location>
</feature>
<dbReference type="EMBL" id="BLLS01000018">
    <property type="protein sequence ID" value="GFH85699.1"/>
    <property type="molecule type" value="Genomic_DNA"/>
</dbReference>
<dbReference type="InterPro" id="IPR015943">
    <property type="entry name" value="WD40/YVTN_repeat-like_dom_sf"/>
</dbReference>
<accession>A0A7J0A0Z1</accession>
<dbReference type="GO" id="GO:0003700">
    <property type="term" value="F:DNA-binding transcription factor activity"/>
    <property type="evidence" value="ECO:0007669"/>
    <property type="project" value="InterPro"/>
</dbReference>
<protein>
    <submittedName>
        <fullName evidence="9">RCS-specific HTH-type transcriptional activator RclR</fullName>
    </submittedName>
</protein>
<dbReference type="Pfam" id="PF07494">
    <property type="entry name" value="Reg_prop"/>
    <property type="match status" value="2"/>
</dbReference>
<dbReference type="InterPro" id="IPR001789">
    <property type="entry name" value="Sig_transdc_resp-reg_receiver"/>
</dbReference>
<keyword evidence="2" id="KW-0805">Transcription regulation</keyword>
<dbReference type="InterPro" id="IPR018060">
    <property type="entry name" value="HTH_AraC"/>
</dbReference>
<dbReference type="PROSITE" id="PS00041">
    <property type="entry name" value="HTH_ARAC_FAMILY_1"/>
    <property type="match status" value="1"/>
</dbReference>
<organism evidence="9 10">
    <name type="scientific">Bacteroides acidifaciens</name>
    <dbReference type="NCBI Taxonomy" id="85831"/>
    <lineage>
        <taxon>Bacteria</taxon>
        <taxon>Pseudomonadati</taxon>
        <taxon>Bacteroidota</taxon>
        <taxon>Bacteroidia</taxon>
        <taxon>Bacteroidales</taxon>
        <taxon>Bacteroidaceae</taxon>
        <taxon>Bacteroides</taxon>
    </lineage>
</organism>
<dbReference type="Gene3D" id="2.60.40.10">
    <property type="entry name" value="Immunoglobulins"/>
    <property type="match status" value="1"/>
</dbReference>
<dbReference type="PANTHER" id="PTHR43547:SF2">
    <property type="entry name" value="HYBRID SIGNAL TRANSDUCTION HISTIDINE KINASE C"/>
    <property type="match status" value="1"/>
</dbReference>
<evidence type="ECO:0000313" key="10">
    <source>
        <dbReference type="Proteomes" id="UP000491181"/>
    </source>
</evidence>
<dbReference type="Proteomes" id="UP000491181">
    <property type="component" value="Unassembled WGS sequence"/>
</dbReference>
<dbReference type="Gene3D" id="3.40.50.2300">
    <property type="match status" value="1"/>
</dbReference>